<dbReference type="Gene3D" id="3.40.50.620">
    <property type="entry name" value="HUPs"/>
    <property type="match status" value="1"/>
</dbReference>
<protein>
    <recommendedName>
        <fullName evidence="7">tRNA(Ile)-lysidine synthase</fullName>
        <ecNumber evidence="7">6.3.4.19</ecNumber>
    </recommendedName>
    <alternativeName>
        <fullName evidence="7">tRNA(Ile)-2-lysyl-cytidine synthase</fullName>
    </alternativeName>
    <alternativeName>
        <fullName evidence="7">tRNA(Ile)-lysidine synthetase</fullName>
    </alternativeName>
</protein>
<dbReference type="PANTHER" id="PTHR43033">
    <property type="entry name" value="TRNA(ILE)-LYSIDINE SYNTHASE-RELATED"/>
    <property type="match status" value="1"/>
</dbReference>
<evidence type="ECO:0000259" key="9">
    <source>
        <dbReference type="Pfam" id="PF09179"/>
    </source>
</evidence>
<dbReference type="HAMAP" id="MF_01161">
    <property type="entry name" value="tRNA_Ile_lys_synt"/>
    <property type="match status" value="1"/>
</dbReference>
<dbReference type="Pfam" id="PF09179">
    <property type="entry name" value="TilS"/>
    <property type="match status" value="1"/>
</dbReference>
<dbReference type="CDD" id="cd01992">
    <property type="entry name" value="TilS_N"/>
    <property type="match status" value="1"/>
</dbReference>
<gene>
    <name evidence="7" type="primary">tilS</name>
    <name evidence="10" type="ORF">BBOU_1420</name>
</gene>
<comment type="similarity">
    <text evidence="7">Belongs to the tRNA(Ile)-lysidine synthase family.</text>
</comment>
<dbReference type="OrthoDB" id="5244702at2"/>
<evidence type="ECO:0000256" key="6">
    <source>
        <dbReference type="ARBA" id="ARBA00048539"/>
    </source>
</evidence>
<dbReference type="Proteomes" id="UP000029093">
    <property type="component" value="Unassembled WGS sequence"/>
</dbReference>
<comment type="domain">
    <text evidence="7">The N-terminal region contains the highly conserved SGGXDS motif, predicted to be a P-loop motif involved in ATP binding.</text>
</comment>
<keyword evidence="5 7" id="KW-0067">ATP-binding</keyword>
<keyword evidence="3 7" id="KW-0819">tRNA processing</keyword>
<dbReference type="InterPro" id="IPR014729">
    <property type="entry name" value="Rossmann-like_a/b/a_fold"/>
</dbReference>
<dbReference type="GO" id="GO:0006400">
    <property type="term" value="P:tRNA modification"/>
    <property type="evidence" value="ECO:0007669"/>
    <property type="project" value="UniProtKB-UniRule"/>
</dbReference>
<reference evidence="10 11" key="1">
    <citation type="submission" date="2014-03" db="EMBL/GenBank/DDBJ databases">
        <title>Genomics of Bifidobacteria.</title>
        <authorList>
            <person name="Ventura M."/>
            <person name="Milani C."/>
            <person name="Lugli G.A."/>
        </authorList>
    </citation>
    <scope>NUCLEOTIDE SEQUENCE [LARGE SCALE GENOMIC DNA]</scope>
    <source>
        <strain evidence="10 11">LMG 10736</strain>
    </source>
</reference>
<comment type="function">
    <text evidence="7">Ligates lysine onto the cytidine present at position 34 of the AUA codon-specific tRNA(Ile) that contains the anticodon CAU, in an ATP-dependent manner. Cytidine is converted to lysidine, thus changing the amino acid specificity of the tRNA from methionine to isoleucine.</text>
</comment>
<dbReference type="SUPFAM" id="SSF82829">
    <property type="entry name" value="MesJ substrate recognition domain-like"/>
    <property type="match status" value="1"/>
</dbReference>
<evidence type="ECO:0000256" key="3">
    <source>
        <dbReference type="ARBA" id="ARBA00022694"/>
    </source>
</evidence>
<dbReference type="InterPro" id="IPR012094">
    <property type="entry name" value="tRNA_Ile_lys_synt"/>
</dbReference>
<dbReference type="RefSeq" id="WP_026502325.1">
    <property type="nucleotide sequence ID" value="NZ_JGYQ01000016.1"/>
</dbReference>
<evidence type="ECO:0000256" key="7">
    <source>
        <dbReference type="HAMAP-Rule" id="MF_01161"/>
    </source>
</evidence>
<dbReference type="Pfam" id="PF01171">
    <property type="entry name" value="ATP_bind_3"/>
    <property type="match status" value="1"/>
</dbReference>
<feature type="binding site" evidence="7">
    <location>
        <begin position="50"/>
        <end position="55"/>
    </location>
    <ligand>
        <name>ATP</name>
        <dbReference type="ChEBI" id="CHEBI:30616"/>
    </ligand>
</feature>
<dbReference type="InterPro" id="IPR015262">
    <property type="entry name" value="tRNA_Ile_lys_synt_subst-bd"/>
</dbReference>
<proteinExistence type="inferred from homology"/>
<dbReference type="EC" id="6.3.4.19" evidence="7"/>
<accession>A0A086ZIH9</accession>
<dbReference type="GO" id="GO:0032267">
    <property type="term" value="F:tRNA(Ile)-lysidine synthase activity"/>
    <property type="evidence" value="ECO:0007669"/>
    <property type="project" value="UniProtKB-EC"/>
</dbReference>
<dbReference type="AlphaFoldDB" id="A0A086ZIH9"/>
<dbReference type="Gene3D" id="1.20.59.20">
    <property type="match status" value="1"/>
</dbReference>
<evidence type="ECO:0000256" key="2">
    <source>
        <dbReference type="ARBA" id="ARBA00022598"/>
    </source>
</evidence>
<comment type="catalytic activity">
    <reaction evidence="6 7">
        <text>cytidine(34) in tRNA(Ile2) + L-lysine + ATP = lysidine(34) in tRNA(Ile2) + AMP + diphosphate + H(+)</text>
        <dbReference type="Rhea" id="RHEA:43744"/>
        <dbReference type="Rhea" id="RHEA-COMP:10625"/>
        <dbReference type="Rhea" id="RHEA-COMP:10670"/>
        <dbReference type="ChEBI" id="CHEBI:15378"/>
        <dbReference type="ChEBI" id="CHEBI:30616"/>
        <dbReference type="ChEBI" id="CHEBI:32551"/>
        <dbReference type="ChEBI" id="CHEBI:33019"/>
        <dbReference type="ChEBI" id="CHEBI:82748"/>
        <dbReference type="ChEBI" id="CHEBI:83665"/>
        <dbReference type="ChEBI" id="CHEBI:456215"/>
        <dbReference type="EC" id="6.3.4.19"/>
    </reaction>
</comment>
<keyword evidence="11" id="KW-1185">Reference proteome</keyword>
<evidence type="ECO:0000259" key="8">
    <source>
        <dbReference type="Pfam" id="PF01171"/>
    </source>
</evidence>
<comment type="caution">
    <text evidence="10">The sequence shown here is derived from an EMBL/GenBank/DDBJ whole genome shotgun (WGS) entry which is preliminary data.</text>
</comment>
<dbReference type="SUPFAM" id="SSF52402">
    <property type="entry name" value="Adenine nucleotide alpha hydrolases-like"/>
    <property type="match status" value="1"/>
</dbReference>
<feature type="domain" description="tRNA(Ile)-lysidine synthase substrate-binding" evidence="9">
    <location>
        <begin position="290"/>
        <end position="350"/>
    </location>
</feature>
<dbReference type="PANTHER" id="PTHR43033:SF1">
    <property type="entry name" value="TRNA(ILE)-LYSIDINE SYNTHASE-RELATED"/>
    <property type="match status" value="1"/>
</dbReference>
<dbReference type="GO" id="GO:0005524">
    <property type="term" value="F:ATP binding"/>
    <property type="evidence" value="ECO:0007669"/>
    <property type="project" value="UniProtKB-UniRule"/>
</dbReference>
<organism evidence="10 11">
    <name type="scientific">Bifidobacterium boum</name>
    <dbReference type="NCBI Taxonomy" id="78343"/>
    <lineage>
        <taxon>Bacteria</taxon>
        <taxon>Bacillati</taxon>
        <taxon>Actinomycetota</taxon>
        <taxon>Actinomycetes</taxon>
        <taxon>Bifidobacteriales</taxon>
        <taxon>Bifidobacteriaceae</taxon>
        <taxon>Bifidobacterium</taxon>
    </lineage>
</organism>
<evidence type="ECO:0000313" key="11">
    <source>
        <dbReference type="Proteomes" id="UP000029093"/>
    </source>
</evidence>
<evidence type="ECO:0000256" key="1">
    <source>
        <dbReference type="ARBA" id="ARBA00022490"/>
    </source>
</evidence>
<sequence length="365" mass="38785">MAYTANLRTAIGDVRACLERAGLGRQDPRFACHGAHAPSSDAPLVLVACSGGRDSMALAAVTHIVCGMLGLRCGAVVVDHQLQAGSTDIALDTAARCSTLGLDPVAVRFVQVDPAGQGEEAAARDARYAALTEEARACGASAVLLAHTCDDQAETIIMGLLRSGGVDALCGMPASSERDGVTLLRPFLALTRAQTTGICRDLSITWWDDPTNGDGIPFGQRLPNGYPLRSRIRHDVMPVLEELAGSDVAKHLAQYAAGAVSDREYLDDQASTAYQGSVRIETASSHGVSLDVRTLEVQPAAIRRRVIARACASLGVPVSARHIEAIERLIIDWHGQHAVSLPSGYQAFRQKHVIRVCQDSGHENR</sequence>
<dbReference type="InterPro" id="IPR011063">
    <property type="entry name" value="TilS/TtcA_N"/>
</dbReference>
<keyword evidence="1 7" id="KW-0963">Cytoplasm</keyword>
<dbReference type="GO" id="GO:0005737">
    <property type="term" value="C:cytoplasm"/>
    <property type="evidence" value="ECO:0007669"/>
    <property type="project" value="UniProtKB-SubCell"/>
</dbReference>
<dbReference type="InterPro" id="IPR012795">
    <property type="entry name" value="tRNA_Ile_lys_synt_N"/>
</dbReference>
<name>A0A086ZIH9_9BIFI</name>
<evidence type="ECO:0000256" key="4">
    <source>
        <dbReference type="ARBA" id="ARBA00022741"/>
    </source>
</evidence>
<dbReference type="EMBL" id="JGYQ01000016">
    <property type="protein sequence ID" value="KFI46329.1"/>
    <property type="molecule type" value="Genomic_DNA"/>
</dbReference>
<feature type="domain" description="tRNA(Ile)-lysidine/2-thiocytidine synthase N-terminal" evidence="8">
    <location>
        <begin position="45"/>
        <end position="214"/>
    </location>
</feature>
<evidence type="ECO:0000313" key="10">
    <source>
        <dbReference type="EMBL" id="KFI46329.1"/>
    </source>
</evidence>
<comment type="subcellular location">
    <subcellularLocation>
        <location evidence="7">Cytoplasm</location>
    </subcellularLocation>
</comment>
<dbReference type="GeneID" id="303204519"/>
<evidence type="ECO:0000256" key="5">
    <source>
        <dbReference type="ARBA" id="ARBA00022840"/>
    </source>
</evidence>
<dbReference type="NCBIfam" id="TIGR02432">
    <property type="entry name" value="lysidine_TilS_N"/>
    <property type="match status" value="1"/>
</dbReference>
<keyword evidence="4 7" id="KW-0547">Nucleotide-binding</keyword>
<keyword evidence="2 7" id="KW-0436">Ligase</keyword>